<dbReference type="InParanoid" id="A0A7E5WTQ9"/>
<feature type="compositionally biased region" description="Basic and acidic residues" evidence="1">
    <location>
        <begin position="124"/>
        <end position="136"/>
    </location>
</feature>
<dbReference type="GeneID" id="113505247"/>
<dbReference type="RefSeq" id="XP_026743667.1">
    <property type="nucleotide sequence ID" value="XM_026887866.1"/>
</dbReference>
<dbReference type="AlphaFoldDB" id="A0A7E5WTQ9"/>
<gene>
    <name evidence="3" type="primary">LOC113505247</name>
</gene>
<evidence type="ECO:0000256" key="1">
    <source>
        <dbReference type="SAM" id="MobiDB-lite"/>
    </source>
</evidence>
<proteinExistence type="predicted"/>
<dbReference type="PANTHER" id="PTHR33327:SF3">
    <property type="entry name" value="RNA-DIRECTED DNA POLYMERASE"/>
    <property type="match status" value="1"/>
</dbReference>
<organism evidence="2 3">
    <name type="scientific">Trichoplusia ni</name>
    <name type="common">Cabbage looper</name>
    <dbReference type="NCBI Taxonomy" id="7111"/>
    <lineage>
        <taxon>Eukaryota</taxon>
        <taxon>Metazoa</taxon>
        <taxon>Ecdysozoa</taxon>
        <taxon>Arthropoda</taxon>
        <taxon>Hexapoda</taxon>
        <taxon>Insecta</taxon>
        <taxon>Pterygota</taxon>
        <taxon>Neoptera</taxon>
        <taxon>Endopterygota</taxon>
        <taxon>Lepidoptera</taxon>
        <taxon>Glossata</taxon>
        <taxon>Ditrysia</taxon>
        <taxon>Noctuoidea</taxon>
        <taxon>Noctuidae</taxon>
        <taxon>Plusiinae</taxon>
        <taxon>Trichoplusia</taxon>
    </lineage>
</organism>
<keyword evidence="2" id="KW-1185">Reference proteome</keyword>
<name>A0A7E5WTQ9_TRINI</name>
<feature type="region of interest" description="Disordered" evidence="1">
    <location>
        <begin position="101"/>
        <end position="139"/>
    </location>
</feature>
<protein>
    <submittedName>
        <fullName evidence="3">Uncharacterized protein LOC113505247</fullName>
    </submittedName>
</protein>
<dbReference type="PANTHER" id="PTHR33327">
    <property type="entry name" value="ENDONUCLEASE"/>
    <property type="match status" value="1"/>
</dbReference>
<dbReference type="OrthoDB" id="10257314at2759"/>
<evidence type="ECO:0000313" key="2">
    <source>
        <dbReference type="Proteomes" id="UP000322000"/>
    </source>
</evidence>
<evidence type="ECO:0000313" key="3">
    <source>
        <dbReference type="RefSeq" id="XP_026743667.1"/>
    </source>
</evidence>
<sequence>MELGDQKPSQLLRKMQDLARNRVTKETLVVMWQNHLPPSVRGVLAVTNENDLEKLATIADKVMETATPIPSIAAVEGKSPTQNKDDLVIAHLDKISERLEKLESRSRKHWQKGNRRRYRSRSRSSSESRTRGKTPEDPNWLCYYHYRYKNRANKCVQPCNWKKDVKPSEN</sequence>
<accession>A0A7E5WTQ9</accession>
<dbReference type="Proteomes" id="UP000322000">
    <property type="component" value="Chromosome 25"/>
</dbReference>
<dbReference type="KEGG" id="tnl:113505247"/>
<reference evidence="3" key="1">
    <citation type="submission" date="2025-08" db="UniProtKB">
        <authorList>
            <consortium name="RefSeq"/>
        </authorList>
    </citation>
    <scope>IDENTIFICATION</scope>
</reference>
<feature type="compositionally biased region" description="Basic residues" evidence="1">
    <location>
        <begin position="106"/>
        <end position="122"/>
    </location>
</feature>